<dbReference type="SMART" id="SM00382">
    <property type="entry name" value="AAA"/>
    <property type="match status" value="1"/>
</dbReference>
<name>A0ABS3HRJ1_9ENTE</name>
<evidence type="ECO:0000259" key="9">
    <source>
        <dbReference type="PROSITE" id="PS50893"/>
    </source>
</evidence>
<keyword evidence="3" id="KW-0997">Cell inner membrane</keyword>
<dbReference type="PANTHER" id="PTHR43423:SF12">
    <property type="entry name" value="IRON EXPORT ATP-BINDING PROTEIN FETA-RELATED"/>
    <property type="match status" value="1"/>
</dbReference>
<evidence type="ECO:0000256" key="4">
    <source>
        <dbReference type="ARBA" id="ARBA00022592"/>
    </source>
</evidence>
<dbReference type="Pfam" id="PF00005">
    <property type="entry name" value="ABC_tran"/>
    <property type="match status" value="1"/>
</dbReference>
<reference evidence="10 11" key="1">
    <citation type="submission" date="2021-03" db="EMBL/GenBank/DDBJ databases">
        <title>Enterococcal diversity collection.</title>
        <authorList>
            <person name="Gilmore M.S."/>
            <person name="Schwartzman J."/>
            <person name="Van Tyne D."/>
            <person name="Martin M."/>
            <person name="Earl A.M."/>
            <person name="Manson A.L."/>
            <person name="Straub T."/>
            <person name="Salamzade R."/>
            <person name="Saavedra J."/>
            <person name="Lebreton F."/>
            <person name="Prichula J."/>
            <person name="Schaufler K."/>
            <person name="Gaca A."/>
            <person name="Sgardioli B."/>
            <person name="Wagenaar J."/>
            <person name="Strong T."/>
        </authorList>
    </citation>
    <scope>NUCLEOTIDE SEQUENCE [LARGE SCALE GENOMIC DNA]</scope>
    <source>
        <strain evidence="10 11">DIV0080</strain>
    </source>
</reference>
<evidence type="ECO:0000256" key="5">
    <source>
        <dbReference type="ARBA" id="ARBA00022741"/>
    </source>
</evidence>
<keyword evidence="2" id="KW-1003">Cell membrane</keyword>
<dbReference type="InterPro" id="IPR027417">
    <property type="entry name" value="P-loop_NTPase"/>
</dbReference>
<dbReference type="Proteomes" id="UP000664857">
    <property type="component" value="Unassembled WGS sequence"/>
</dbReference>
<dbReference type="PROSITE" id="PS50893">
    <property type="entry name" value="ABC_TRANSPORTER_2"/>
    <property type="match status" value="1"/>
</dbReference>
<evidence type="ECO:0000256" key="1">
    <source>
        <dbReference type="ARBA" id="ARBA00022448"/>
    </source>
</evidence>
<organism evidence="10 11">
    <name type="scientific">Candidatus Vagococcus giribetii</name>
    <dbReference type="NCBI Taxonomy" id="2230876"/>
    <lineage>
        <taxon>Bacteria</taxon>
        <taxon>Bacillati</taxon>
        <taxon>Bacillota</taxon>
        <taxon>Bacilli</taxon>
        <taxon>Lactobacillales</taxon>
        <taxon>Enterococcaceae</taxon>
        <taxon>Vagococcus</taxon>
    </lineage>
</organism>
<dbReference type="InterPro" id="IPR003593">
    <property type="entry name" value="AAA+_ATPase"/>
</dbReference>
<dbReference type="InterPro" id="IPR003439">
    <property type="entry name" value="ABC_transporter-like_ATP-bd"/>
</dbReference>
<evidence type="ECO:0000256" key="8">
    <source>
        <dbReference type="ARBA" id="ARBA00023136"/>
    </source>
</evidence>
<comment type="caution">
    <text evidence="10">The sequence shown here is derived from an EMBL/GenBank/DDBJ whole genome shotgun (WGS) entry which is preliminary data.</text>
</comment>
<evidence type="ECO:0000256" key="6">
    <source>
        <dbReference type="ARBA" id="ARBA00022840"/>
    </source>
</evidence>
<accession>A0ABS3HRJ1</accession>
<dbReference type="PROSITE" id="PS00211">
    <property type="entry name" value="ABC_TRANSPORTER_1"/>
    <property type="match status" value="1"/>
</dbReference>
<feature type="domain" description="ABC transporter" evidence="9">
    <location>
        <begin position="6"/>
        <end position="219"/>
    </location>
</feature>
<sequence>MNDTFLSIKNLHFSTEEKCILSDISFDVKKGELITISGPSGSGKSTLLKLIATMIPKTSGEIIFKEKKIEDYSPTDYRKDVSYFFQNPVLFGETVKDNLIFPYEIRNLTFDESRAITLLESVQLDKSFIDKKVTDLSGGEKQRVAFVRNLLFPPELLLLDEVTSALDEENSRIIKEMIVKLNQEDHLTVLWVTHDKSEFLSSPRQLVIEEGRLKEDTHE</sequence>
<gene>
    <name evidence="10" type="ORF">DOK76_02505</name>
</gene>
<proteinExistence type="predicted"/>
<dbReference type="SUPFAM" id="SSF52540">
    <property type="entry name" value="P-loop containing nucleoside triphosphate hydrolases"/>
    <property type="match status" value="1"/>
</dbReference>
<evidence type="ECO:0000256" key="3">
    <source>
        <dbReference type="ARBA" id="ARBA00022519"/>
    </source>
</evidence>
<evidence type="ECO:0000256" key="2">
    <source>
        <dbReference type="ARBA" id="ARBA00022475"/>
    </source>
</evidence>
<keyword evidence="5" id="KW-0547">Nucleotide-binding</keyword>
<dbReference type="RefSeq" id="WP_206964748.1">
    <property type="nucleotide sequence ID" value="NZ_JAFLVX010000007.1"/>
</dbReference>
<dbReference type="InterPro" id="IPR017871">
    <property type="entry name" value="ABC_transporter-like_CS"/>
</dbReference>
<dbReference type="PANTHER" id="PTHR43423">
    <property type="entry name" value="ABC TRANSPORTER I FAMILY MEMBER 17"/>
    <property type="match status" value="1"/>
</dbReference>
<keyword evidence="1" id="KW-0813">Transport</keyword>
<evidence type="ECO:0000313" key="11">
    <source>
        <dbReference type="Proteomes" id="UP000664857"/>
    </source>
</evidence>
<dbReference type="Gene3D" id="3.40.50.300">
    <property type="entry name" value="P-loop containing nucleotide triphosphate hydrolases"/>
    <property type="match status" value="1"/>
</dbReference>
<dbReference type="GO" id="GO:0005524">
    <property type="term" value="F:ATP binding"/>
    <property type="evidence" value="ECO:0007669"/>
    <property type="project" value="UniProtKB-KW"/>
</dbReference>
<keyword evidence="11" id="KW-1185">Reference proteome</keyword>
<keyword evidence="6 10" id="KW-0067">ATP-binding</keyword>
<protein>
    <submittedName>
        <fullName evidence="10">ATP-binding cassette domain-containing protein</fullName>
    </submittedName>
</protein>
<dbReference type="EMBL" id="JAFLVX010000007">
    <property type="protein sequence ID" value="MBO0475925.1"/>
    <property type="molecule type" value="Genomic_DNA"/>
</dbReference>
<keyword evidence="4" id="KW-0592">Phosphate transport</keyword>
<keyword evidence="7" id="KW-1278">Translocase</keyword>
<keyword evidence="8" id="KW-0472">Membrane</keyword>
<evidence type="ECO:0000256" key="7">
    <source>
        <dbReference type="ARBA" id="ARBA00022967"/>
    </source>
</evidence>
<evidence type="ECO:0000313" key="10">
    <source>
        <dbReference type="EMBL" id="MBO0475925.1"/>
    </source>
</evidence>